<reference evidence="3" key="2">
    <citation type="submission" date="2020-04" db="EMBL/GenBank/DDBJ databases">
        <authorList>
            <consortium name="NCBI Genome Project"/>
        </authorList>
    </citation>
    <scope>NUCLEOTIDE SEQUENCE</scope>
    <source>
        <strain evidence="3">CBS 304.34</strain>
    </source>
</reference>
<keyword evidence="2" id="KW-1185">Reference proteome</keyword>
<dbReference type="PANTHER" id="PTHR15696:SF0">
    <property type="entry name" value="TELOMERASE-BINDING PROTEIN EST1A"/>
    <property type="match status" value="1"/>
</dbReference>
<protein>
    <recommendedName>
        <fullName evidence="4">DNA/RNA-binding domain-containing protein</fullName>
    </recommendedName>
</protein>
<dbReference type="Proteomes" id="UP000504636">
    <property type="component" value="Unplaced"/>
</dbReference>
<dbReference type="OrthoDB" id="2017974at2759"/>
<gene>
    <name evidence="1 3" type="ORF">BDZ99DRAFT_558225</name>
</gene>
<proteinExistence type="predicted"/>
<sequence length="320" mass="36815">DNDCPAYIIQHGSQSLSQELLKPEVVKTYTSLDKLETKCLQIVAFVRSLQDRGRPITENKLLAVIARHRQLVHAYIDVLTASQHPVANSGLRRLPTESHVPARLWKIGTHSCIELLRSSLPQSKECMLAFIYSAYRTFGFLREIFPAFGATWMECLGDLARYRMRLEEKSLQERDTWGEVAKFWYRKGSVDQPRVGRLSHHLAVLSRPRLLEQIFLHAKSLTCIEPFLQSRESVLTLCQTDPSSCSRASDISAVDISFCQALHFTFRDWHGSEVAWAKMTLFEEKLSAYLEILKKKHRRRALIMAGKRHPHCHYKHCGTL</sequence>
<dbReference type="PANTHER" id="PTHR15696">
    <property type="entry name" value="SMG-7 SUPPRESSOR WITH MORPHOLOGICAL EFFECT ON GENITALIA PROTEIN 7"/>
    <property type="match status" value="1"/>
</dbReference>
<dbReference type="GO" id="GO:0070034">
    <property type="term" value="F:telomerase RNA binding"/>
    <property type="evidence" value="ECO:0007669"/>
    <property type="project" value="TreeGrafter"/>
</dbReference>
<dbReference type="RefSeq" id="XP_033579294.1">
    <property type="nucleotide sequence ID" value="XM_033727227.1"/>
</dbReference>
<name>A0A6A6YU92_9PEZI</name>
<dbReference type="SUPFAM" id="SSF48452">
    <property type="entry name" value="TPR-like"/>
    <property type="match status" value="1"/>
</dbReference>
<evidence type="ECO:0000313" key="3">
    <source>
        <dbReference type="RefSeq" id="XP_033579294.1"/>
    </source>
</evidence>
<dbReference type="GO" id="GO:0005697">
    <property type="term" value="C:telomerase holoenzyme complex"/>
    <property type="evidence" value="ECO:0007669"/>
    <property type="project" value="TreeGrafter"/>
</dbReference>
<dbReference type="EMBL" id="MU003697">
    <property type="protein sequence ID" value="KAF2812330.1"/>
    <property type="molecule type" value="Genomic_DNA"/>
</dbReference>
<dbReference type="Gene3D" id="1.25.40.10">
    <property type="entry name" value="Tetratricopeptide repeat domain"/>
    <property type="match status" value="1"/>
</dbReference>
<accession>A0A6A6YU92</accession>
<reference evidence="1 3" key="1">
    <citation type="journal article" date="2020" name="Stud. Mycol.">
        <title>101 Dothideomycetes genomes: a test case for predicting lifestyles and emergence of pathogens.</title>
        <authorList>
            <person name="Haridas S."/>
            <person name="Albert R."/>
            <person name="Binder M."/>
            <person name="Bloem J."/>
            <person name="Labutti K."/>
            <person name="Salamov A."/>
            <person name="Andreopoulos B."/>
            <person name="Baker S."/>
            <person name="Barry K."/>
            <person name="Bills G."/>
            <person name="Bluhm B."/>
            <person name="Cannon C."/>
            <person name="Castanera R."/>
            <person name="Culley D."/>
            <person name="Daum C."/>
            <person name="Ezra D."/>
            <person name="Gonzalez J."/>
            <person name="Henrissat B."/>
            <person name="Kuo A."/>
            <person name="Liang C."/>
            <person name="Lipzen A."/>
            <person name="Lutzoni F."/>
            <person name="Magnuson J."/>
            <person name="Mondo S."/>
            <person name="Nolan M."/>
            <person name="Ohm R."/>
            <person name="Pangilinan J."/>
            <person name="Park H.-J."/>
            <person name="Ramirez L."/>
            <person name="Alfaro M."/>
            <person name="Sun H."/>
            <person name="Tritt A."/>
            <person name="Yoshinaga Y."/>
            <person name="Zwiers L.-H."/>
            <person name="Turgeon B."/>
            <person name="Goodwin S."/>
            <person name="Spatafora J."/>
            <person name="Crous P."/>
            <person name="Grigoriev I."/>
        </authorList>
    </citation>
    <scope>NUCLEOTIDE SEQUENCE</scope>
    <source>
        <strain evidence="1 3">CBS 304.34</strain>
    </source>
</reference>
<feature type="non-terminal residue" evidence="1">
    <location>
        <position position="1"/>
    </location>
</feature>
<evidence type="ECO:0000313" key="2">
    <source>
        <dbReference type="Proteomes" id="UP000504636"/>
    </source>
</evidence>
<dbReference type="InterPro" id="IPR011990">
    <property type="entry name" value="TPR-like_helical_dom_sf"/>
</dbReference>
<dbReference type="GO" id="GO:0000184">
    <property type="term" value="P:nuclear-transcribed mRNA catabolic process, nonsense-mediated decay"/>
    <property type="evidence" value="ECO:0007669"/>
    <property type="project" value="TreeGrafter"/>
</dbReference>
<dbReference type="GeneID" id="54468120"/>
<dbReference type="GO" id="GO:0042162">
    <property type="term" value="F:telomeric DNA binding"/>
    <property type="evidence" value="ECO:0007669"/>
    <property type="project" value="TreeGrafter"/>
</dbReference>
<evidence type="ECO:0008006" key="4">
    <source>
        <dbReference type="Google" id="ProtNLM"/>
    </source>
</evidence>
<dbReference type="AlphaFoldDB" id="A0A6A6YU92"/>
<dbReference type="InterPro" id="IPR045153">
    <property type="entry name" value="Est1/Ebs1-like"/>
</dbReference>
<evidence type="ECO:0000313" key="1">
    <source>
        <dbReference type="EMBL" id="KAF2812330.1"/>
    </source>
</evidence>
<organism evidence="1">
    <name type="scientific">Mytilinidion resinicola</name>
    <dbReference type="NCBI Taxonomy" id="574789"/>
    <lineage>
        <taxon>Eukaryota</taxon>
        <taxon>Fungi</taxon>
        <taxon>Dikarya</taxon>
        <taxon>Ascomycota</taxon>
        <taxon>Pezizomycotina</taxon>
        <taxon>Dothideomycetes</taxon>
        <taxon>Pleosporomycetidae</taxon>
        <taxon>Mytilinidiales</taxon>
        <taxon>Mytilinidiaceae</taxon>
        <taxon>Mytilinidion</taxon>
    </lineage>
</organism>
<reference evidence="3" key="3">
    <citation type="submission" date="2025-04" db="UniProtKB">
        <authorList>
            <consortium name="RefSeq"/>
        </authorList>
    </citation>
    <scope>IDENTIFICATION</scope>
    <source>
        <strain evidence="3">CBS 304.34</strain>
    </source>
</reference>